<organism evidence="1 2">
    <name type="scientific">Schistosoma mekongi</name>
    <name type="common">Parasitic worm</name>
    <dbReference type="NCBI Taxonomy" id="38744"/>
    <lineage>
        <taxon>Eukaryota</taxon>
        <taxon>Metazoa</taxon>
        <taxon>Spiralia</taxon>
        <taxon>Lophotrochozoa</taxon>
        <taxon>Platyhelminthes</taxon>
        <taxon>Trematoda</taxon>
        <taxon>Digenea</taxon>
        <taxon>Strigeidida</taxon>
        <taxon>Schistosomatoidea</taxon>
        <taxon>Schistosomatidae</taxon>
        <taxon>Schistosoma</taxon>
    </lineage>
</organism>
<dbReference type="EMBL" id="JALJAT010000001">
    <property type="protein sequence ID" value="KAK4475280.1"/>
    <property type="molecule type" value="Genomic_DNA"/>
</dbReference>
<evidence type="ECO:0000313" key="1">
    <source>
        <dbReference type="EMBL" id="KAK4475280.1"/>
    </source>
</evidence>
<dbReference type="Proteomes" id="UP001292079">
    <property type="component" value="Unassembled WGS sequence"/>
</dbReference>
<gene>
    <name evidence="1" type="ORF">MN116_000782</name>
</gene>
<reference evidence="1" key="2">
    <citation type="journal article" date="2023" name="Infect Dis Poverty">
        <title>Chromosome-scale genome of the human blood fluke Schistosoma mekongi and its implications for public health.</title>
        <authorList>
            <person name="Zhou M."/>
            <person name="Xu L."/>
            <person name="Xu D."/>
            <person name="Chen W."/>
            <person name="Khan J."/>
            <person name="Hu Y."/>
            <person name="Huang H."/>
            <person name="Wei H."/>
            <person name="Zhang Y."/>
            <person name="Chusongsang P."/>
            <person name="Tanasarnprasert K."/>
            <person name="Hu X."/>
            <person name="Limpanont Y."/>
            <person name="Lv Z."/>
        </authorList>
    </citation>
    <scope>NUCLEOTIDE SEQUENCE</scope>
    <source>
        <strain evidence="1">LV_2022a</strain>
    </source>
</reference>
<name>A0AAE1ZJK3_SCHME</name>
<accession>A0AAE1ZJK3</accession>
<comment type="caution">
    <text evidence="1">The sequence shown here is derived from an EMBL/GenBank/DDBJ whole genome shotgun (WGS) entry which is preliminary data.</text>
</comment>
<reference evidence="1" key="1">
    <citation type="submission" date="2022-04" db="EMBL/GenBank/DDBJ databases">
        <authorList>
            <person name="Xu L."/>
            <person name="Lv Z."/>
        </authorList>
    </citation>
    <scope>NUCLEOTIDE SEQUENCE</scope>
    <source>
        <strain evidence="1">LV_2022a</strain>
    </source>
</reference>
<sequence>MFEAESVRKVCSLIDEYAACRDITSLEEQLTYLCFLLKDSDLPYVVEWLCNWLEKLCLLDDNVMLLAFEKGLCKISSSCDCDECLLLLQNYLSTSKNVGCFIRILKPVSLCAAKVGLKYFGRTREVFLSCEKLVNRLSGNELFSALSASSDFFCNFITPNSITLLNSADRSFLQHHTLYMVSMLIYINSDDSKKLLLPFTRNLSVVCEGLYTLCLSSCKLLFTSPDLVLYGRTVASCVVPGWLQLLHYFLIDHTDELCKFWPLIFTHEYGIDLLCPFVCFLLDTSRRKLLLGISKNYCPDSTQQSLCNDRYIVLRRFAIDFIRNLFKKYRCSLHLTWWNPRRFSLLDALEAVAVEPVSAETLPNYITEAISCIEQLLSSSTHLARFHIYARFLEPTKDKVHHGWRGHVITLFKNHLHEVILMHTDDSKEQFGVSNSENSVDVCYSDEVGCIFRSIFQYPLPFNPQEDITDESGWLLSALNLAMYVFIRFKSCPSPPISHIVEFLTNTSDGKMSYFSEFMCSLKSCLKNRIAQCQAHISTLHATLCNADNAIETNRLTSELNVQENIMLRLRLLEMTLRQTETVHLQSKPTDYA</sequence>
<evidence type="ECO:0000313" key="2">
    <source>
        <dbReference type="Proteomes" id="UP001292079"/>
    </source>
</evidence>
<protein>
    <submittedName>
        <fullName evidence="1">Uncharacterized protein</fullName>
    </submittedName>
</protein>
<dbReference type="AlphaFoldDB" id="A0AAE1ZJK3"/>
<keyword evidence="2" id="KW-1185">Reference proteome</keyword>
<proteinExistence type="predicted"/>